<proteinExistence type="predicted"/>
<organism evidence="1 2">
    <name type="scientific">Penicillium thymicola</name>
    <dbReference type="NCBI Taxonomy" id="293382"/>
    <lineage>
        <taxon>Eukaryota</taxon>
        <taxon>Fungi</taxon>
        <taxon>Dikarya</taxon>
        <taxon>Ascomycota</taxon>
        <taxon>Pezizomycotina</taxon>
        <taxon>Eurotiomycetes</taxon>
        <taxon>Eurotiomycetidae</taxon>
        <taxon>Eurotiales</taxon>
        <taxon>Aspergillaceae</taxon>
        <taxon>Penicillium</taxon>
    </lineage>
</organism>
<comment type="caution">
    <text evidence="1">The sequence shown here is derived from an EMBL/GenBank/DDBJ whole genome shotgun (WGS) entry which is preliminary data.</text>
</comment>
<name>A0AAI9TSI2_PENTH</name>
<keyword evidence="2" id="KW-1185">Reference proteome</keyword>
<gene>
    <name evidence="1" type="ORF">VN97_g600</name>
</gene>
<dbReference type="Proteomes" id="UP001227192">
    <property type="component" value="Unassembled WGS sequence"/>
</dbReference>
<reference evidence="1" key="2">
    <citation type="journal article" date="2016" name="Fungal Biol.">
        <title>Ochratoxin A production by Penicillium thymicola.</title>
        <authorList>
            <person name="Nguyen H.D.T."/>
            <person name="McMullin D.R."/>
            <person name="Ponomareva E."/>
            <person name="Riley R."/>
            <person name="Pomraning K.R."/>
            <person name="Baker S.E."/>
            <person name="Seifert K.A."/>
        </authorList>
    </citation>
    <scope>NUCLEOTIDE SEQUENCE</scope>
    <source>
        <strain evidence="1">DAOM 180753</strain>
    </source>
</reference>
<dbReference type="AlphaFoldDB" id="A0AAI9TSI2"/>
<reference evidence="1" key="1">
    <citation type="submission" date="2015-06" db="EMBL/GenBank/DDBJ databases">
        <authorList>
            <person name="Nguyen H."/>
        </authorList>
    </citation>
    <scope>NUCLEOTIDE SEQUENCE</scope>
    <source>
        <strain evidence="1">DAOM 180753</strain>
    </source>
</reference>
<protein>
    <submittedName>
        <fullName evidence="1">Uncharacterized protein</fullName>
    </submittedName>
</protein>
<evidence type="ECO:0000313" key="1">
    <source>
        <dbReference type="EMBL" id="KAJ9492647.1"/>
    </source>
</evidence>
<dbReference type="EMBL" id="LACB01000008">
    <property type="protein sequence ID" value="KAJ9492647.1"/>
    <property type="molecule type" value="Genomic_DNA"/>
</dbReference>
<evidence type="ECO:0000313" key="2">
    <source>
        <dbReference type="Proteomes" id="UP001227192"/>
    </source>
</evidence>
<accession>A0AAI9TSI2</accession>
<sequence>MFNHTKLQHREAIAGKCSFHCLKVHSTSRLGKVWRRHGSEVQPRYTKLKIEVRKIGMELVLNVLEAIRAQWCMYINKHKATTKTREH</sequence>